<evidence type="ECO:0000313" key="3">
    <source>
        <dbReference type="Proteomes" id="UP001607302"/>
    </source>
</evidence>
<name>A0ABD2C1T6_VESSQ</name>
<keyword evidence="1" id="KW-0472">Membrane</keyword>
<sequence>MYNKSLIALIHVIAIFSFLLYTYNCQRCYKMLPWATERRDAKTRAVGIVDEINGTATCAMNMKHLEERGGE</sequence>
<proteinExistence type="predicted"/>
<dbReference type="AlphaFoldDB" id="A0ABD2C1T6"/>
<dbReference type="Proteomes" id="UP001607302">
    <property type="component" value="Unassembled WGS sequence"/>
</dbReference>
<protein>
    <submittedName>
        <fullName evidence="2">Uncharacterized protein</fullName>
    </submittedName>
</protein>
<reference evidence="2 3" key="1">
    <citation type="journal article" date="2024" name="Ann. Entomol. Soc. Am.">
        <title>Genomic analyses of the southern and eastern yellowjacket wasps (Hymenoptera: Vespidae) reveal evolutionary signatures of social life.</title>
        <authorList>
            <person name="Catto M.A."/>
            <person name="Caine P.B."/>
            <person name="Orr S.E."/>
            <person name="Hunt B.G."/>
            <person name="Goodisman M.A.D."/>
        </authorList>
    </citation>
    <scope>NUCLEOTIDE SEQUENCE [LARGE SCALE GENOMIC DNA]</scope>
    <source>
        <strain evidence="2">233</strain>
        <tissue evidence="2">Head and thorax</tissue>
    </source>
</reference>
<organism evidence="2 3">
    <name type="scientific">Vespula squamosa</name>
    <name type="common">Southern yellow jacket</name>
    <name type="synonym">Wasp</name>
    <dbReference type="NCBI Taxonomy" id="30214"/>
    <lineage>
        <taxon>Eukaryota</taxon>
        <taxon>Metazoa</taxon>
        <taxon>Ecdysozoa</taxon>
        <taxon>Arthropoda</taxon>
        <taxon>Hexapoda</taxon>
        <taxon>Insecta</taxon>
        <taxon>Pterygota</taxon>
        <taxon>Neoptera</taxon>
        <taxon>Endopterygota</taxon>
        <taxon>Hymenoptera</taxon>
        <taxon>Apocrita</taxon>
        <taxon>Aculeata</taxon>
        <taxon>Vespoidea</taxon>
        <taxon>Vespidae</taxon>
        <taxon>Vespinae</taxon>
        <taxon>Vespula</taxon>
    </lineage>
</organism>
<evidence type="ECO:0000256" key="1">
    <source>
        <dbReference type="SAM" id="Phobius"/>
    </source>
</evidence>
<feature type="transmembrane region" description="Helical" evidence="1">
    <location>
        <begin position="6"/>
        <end position="23"/>
    </location>
</feature>
<gene>
    <name evidence="2" type="ORF">V1478_001569</name>
</gene>
<evidence type="ECO:0000313" key="2">
    <source>
        <dbReference type="EMBL" id="KAL2739003.1"/>
    </source>
</evidence>
<keyword evidence="1" id="KW-1133">Transmembrane helix</keyword>
<dbReference type="EMBL" id="JAUDFV010000025">
    <property type="protein sequence ID" value="KAL2739003.1"/>
    <property type="molecule type" value="Genomic_DNA"/>
</dbReference>
<keyword evidence="3" id="KW-1185">Reference proteome</keyword>
<keyword evidence="1" id="KW-0812">Transmembrane</keyword>
<accession>A0ABD2C1T6</accession>
<comment type="caution">
    <text evidence="2">The sequence shown here is derived from an EMBL/GenBank/DDBJ whole genome shotgun (WGS) entry which is preliminary data.</text>
</comment>